<gene>
    <name evidence="2" type="ORF">A4X06_0g8607</name>
</gene>
<keyword evidence="3" id="KW-1185">Reference proteome</keyword>
<sequence>TFIQLKHSARAHNERSTTCQHDNFGPASCFYCFLHSPSTCFLNVKSTRRIFTPEFDNGESGQPRSHHDRGTSIKYDNCSRKRDLDTNEKTKTMGAKVKNGPFI</sequence>
<dbReference type="AlphaFoldDB" id="A0A8X7MJZ8"/>
<reference evidence="2" key="1">
    <citation type="submission" date="2016-04" db="EMBL/GenBank/DDBJ databases">
        <authorList>
            <person name="Nguyen H.D."/>
            <person name="Samba Siva P."/>
            <person name="Cullis J."/>
            <person name="Levesque C.A."/>
            <person name="Hambleton S."/>
        </authorList>
    </citation>
    <scope>NUCLEOTIDE SEQUENCE</scope>
    <source>
        <strain evidence="2">DAOMC 236426</strain>
    </source>
</reference>
<name>A0A8X7MJZ8_9BASI</name>
<evidence type="ECO:0000313" key="2">
    <source>
        <dbReference type="EMBL" id="KAE8238840.1"/>
    </source>
</evidence>
<feature type="compositionally biased region" description="Basic and acidic residues" evidence="1">
    <location>
        <begin position="77"/>
        <end position="91"/>
    </location>
</feature>
<feature type="region of interest" description="Disordered" evidence="1">
    <location>
        <begin position="53"/>
        <end position="103"/>
    </location>
</feature>
<feature type="non-terminal residue" evidence="2">
    <location>
        <position position="1"/>
    </location>
</feature>
<evidence type="ECO:0000313" key="3">
    <source>
        <dbReference type="Proteomes" id="UP000077684"/>
    </source>
</evidence>
<comment type="caution">
    <text evidence="2">The sequence shown here is derived from an EMBL/GenBank/DDBJ whole genome shotgun (WGS) entry which is preliminary data.</text>
</comment>
<dbReference type="EMBL" id="LWDE02001968">
    <property type="protein sequence ID" value="KAE8238840.1"/>
    <property type="molecule type" value="Genomic_DNA"/>
</dbReference>
<organism evidence="2 3">
    <name type="scientific">Tilletia controversa</name>
    <name type="common">dwarf bunt fungus</name>
    <dbReference type="NCBI Taxonomy" id="13291"/>
    <lineage>
        <taxon>Eukaryota</taxon>
        <taxon>Fungi</taxon>
        <taxon>Dikarya</taxon>
        <taxon>Basidiomycota</taxon>
        <taxon>Ustilaginomycotina</taxon>
        <taxon>Exobasidiomycetes</taxon>
        <taxon>Tilletiales</taxon>
        <taxon>Tilletiaceae</taxon>
        <taxon>Tilletia</taxon>
    </lineage>
</organism>
<proteinExistence type="predicted"/>
<accession>A0A8X7MJZ8</accession>
<evidence type="ECO:0000256" key="1">
    <source>
        <dbReference type="SAM" id="MobiDB-lite"/>
    </source>
</evidence>
<reference evidence="2" key="2">
    <citation type="journal article" date="2019" name="IMA Fungus">
        <title>Genome sequencing and comparison of five Tilletia species to identify candidate genes for the detection of regulated species infecting wheat.</title>
        <authorList>
            <person name="Nguyen H.D.T."/>
            <person name="Sultana T."/>
            <person name="Kesanakurti P."/>
            <person name="Hambleton S."/>
        </authorList>
    </citation>
    <scope>NUCLEOTIDE SEQUENCE</scope>
    <source>
        <strain evidence="2">DAOMC 236426</strain>
    </source>
</reference>
<dbReference type="Proteomes" id="UP000077684">
    <property type="component" value="Unassembled WGS sequence"/>
</dbReference>
<protein>
    <submittedName>
        <fullName evidence="2">Uncharacterized protein</fullName>
    </submittedName>
</protein>